<dbReference type="Proteomes" id="UP001652642">
    <property type="component" value="Chromosome 6"/>
</dbReference>
<feature type="signal peptide" evidence="6">
    <location>
        <begin position="1"/>
        <end position="20"/>
    </location>
</feature>
<keyword evidence="6" id="KW-0145">Chemotaxis</keyword>
<dbReference type="CDD" id="cd00273">
    <property type="entry name" value="Chemokine_CXC"/>
    <property type="match status" value="1"/>
</dbReference>
<dbReference type="PANTHER" id="PTHR12015">
    <property type="entry name" value="SMALL INDUCIBLE CYTOKINE A"/>
    <property type="match status" value="1"/>
</dbReference>
<dbReference type="OrthoDB" id="9937393at2759"/>
<dbReference type="GO" id="GO:0006952">
    <property type="term" value="P:defense response"/>
    <property type="evidence" value="ECO:0007669"/>
    <property type="project" value="InterPro"/>
</dbReference>
<dbReference type="KEGG" id="pvt:110090469"/>
<dbReference type="InParanoid" id="A0A6J0VE10"/>
<dbReference type="PRINTS" id="PR00436">
    <property type="entry name" value="INTERLEUKIN8"/>
</dbReference>
<proteinExistence type="inferred from homology"/>
<evidence type="ECO:0000313" key="9">
    <source>
        <dbReference type="RefSeq" id="XP_020669745.2"/>
    </source>
</evidence>
<dbReference type="InterPro" id="IPR001811">
    <property type="entry name" value="Chemokine_IL8-like_dom"/>
</dbReference>
<evidence type="ECO:0000313" key="8">
    <source>
        <dbReference type="Proteomes" id="UP001652642"/>
    </source>
</evidence>
<protein>
    <recommendedName>
        <fullName evidence="6">C-X-C motif chemokine</fullName>
    </recommendedName>
</protein>
<feature type="chain" id="PRO_5044982291" description="C-X-C motif chemokine" evidence="6">
    <location>
        <begin position="21"/>
        <end position="100"/>
    </location>
</feature>
<dbReference type="AlphaFoldDB" id="A0A6J0VE10"/>
<dbReference type="Pfam" id="PF00048">
    <property type="entry name" value="IL8"/>
    <property type="match status" value="1"/>
</dbReference>
<accession>A0A6J0VE10</accession>
<dbReference type="SUPFAM" id="SSF54117">
    <property type="entry name" value="Interleukin 8-like chemokines"/>
    <property type="match status" value="1"/>
</dbReference>
<dbReference type="PROSITE" id="PS00471">
    <property type="entry name" value="SMALL_CYTOKINES_CXC"/>
    <property type="match status" value="1"/>
</dbReference>
<reference evidence="9" key="1">
    <citation type="submission" date="2025-08" db="UniProtKB">
        <authorList>
            <consortium name="RefSeq"/>
        </authorList>
    </citation>
    <scope>IDENTIFICATION</scope>
</reference>
<dbReference type="FunCoup" id="A0A6J0VE10">
    <property type="interactions" value="172"/>
</dbReference>
<evidence type="ECO:0000256" key="5">
    <source>
        <dbReference type="ARBA" id="ARBA00023157"/>
    </source>
</evidence>
<evidence type="ECO:0000256" key="6">
    <source>
        <dbReference type="RuleBase" id="RU361149"/>
    </source>
</evidence>
<organism evidence="8 9">
    <name type="scientific">Pogona vitticeps</name>
    <name type="common">central bearded dragon</name>
    <dbReference type="NCBI Taxonomy" id="103695"/>
    <lineage>
        <taxon>Eukaryota</taxon>
        <taxon>Metazoa</taxon>
        <taxon>Chordata</taxon>
        <taxon>Craniata</taxon>
        <taxon>Vertebrata</taxon>
        <taxon>Euteleostomi</taxon>
        <taxon>Lepidosauria</taxon>
        <taxon>Squamata</taxon>
        <taxon>Bifurcata</taxon>
        <taxon>Unidentata</taxon>
        <taxon>Episquamata</taxon>
        <taxon>Toxicofera</taxon>
        <taxon>Iguania</taxon>
        <taxon>Acrodonta</taxon>
        <taxon>Agamidae</taxon>
        <taxon>Amphibolurinae</taxon>
        <taxon>Pogona</taxon>
    </lineage>
</organism>
<keyword evidence="3 6" id="KW-0202">Cytokine</keyword>
<dbReference type="PRINTS" id="PR00437">
    <property type="entry name" value="SMALLCYTKCXC"/>
</dbReference>
<dbReference type="RefSeq" id="XP_020669745.2">
    <property type="nucleotide sequence ID" value="XM_020814086.2"/>
</dbReference>
<dbReference type="GO" id="GO:0005615">
    <property type="term" value="C:extracellular space"/>
    <property type="evidence" value="ECO:0007669"/>
    <property type="project" value="UniProtKB-UniRule"/>
</dbReference>
<evidence type="ECO:0000256" key="4">
    <source>
        <dbReference type="ARBA" id="ARBA00022525"/>
    </source>
</evidence>
<dbReference type="InterPro" id="IPR036048">
    <property type="entry name" value="Interleukin_8-like_sf"/>
</dbReference>
<dbReference type="InterPro" id="IPR039809">
    <property type="entry name" value="Chemokine_b/g/d"/>
</dbReference>
<evidence type="ECO:0000259" key="7">
    <source>
        <dbReference type="SMART" id="SM00199"/>
    </source>
</evidence>
<dbReference type="Gene3D" id="2.40.50.40">
    <property type="match status" value="1"/>
</dbReference>
<dbReference type="SMART" id="SM00199">
    <property type="entry name" value="SCY"/>
    <property type="match status" value="1"/>
</dbReference>
<gene>
    <name evidence="9" type="primary">LOC110090469</name>
</gene>
<dbReference type="GO" id="GO:0008009">
    <property type="term" value="F:chemokine activity"/>
    <property type="evidence" value="ECO:0007669"/>
    <property type="project" value="InterPro"/>
</dbReference>
<dbReference type="PANTHER" id="PTHR12015:SF198">
    <property type="entry name" value="PLATELET BASIC PROTEIN"/>
    <property type="match status" value="1"/>
</dbReference>
<evidence type="ECO:0000256" key="3">
    <source>
        <dbReference type="ARBA" id="ARBA00022514"/>
    </source>
</evidence>
<dbReference type="InterPro" id="IPR033899">
    <property type="entry name" value="CXC_Chemokine_domain"/>
</dbReference>
<keyword evidence="6" id="KW-0732">Signal</keyword>
<evidence type="ECO:0000256" key="1">
    <source>
        <dbReference type="ARBA" id="ARBA00004613"/>
    </source>
</evidence>
<keyword evidence="4 6" id="KW-0964">Secreted</keyword>
<dbReference type="InterPro" id="IPR018048">
    <property type="entry name" value="Chemokine_CXC_CS"/>
</dbReference>
<evidence type="ECO:0000256" key="2">
    <source>
        <dbReference type="ARBA" id="ARBA00010665"/>
    </source>
</evidence>
<comment type="subcellular location">
    <subcellularLocation>
        <location evidence="1 6">Secreted</location>
    </subcellularLocation>
</comment>
<dbReference type="GeneID" id="110090469"/>
<feature type="domain" description="Chemokine interleukin-8-like" evidence="7">
    <location>
        <begin position="31"/>
        <end position="92"/>
    </location>
</feature>
<sequence>MNTKMVVTLLALFLVSAALTEDASVPPKESELRCQCISTHATIIPPSKIQDVRLMQSGPHCSNVEVIVTLKDGRQICLDPTRNWVKVIIKAILKNAQGSV</sequence>
<name>A0A6J0VE10_9SAUR</name>
<dbReference type="InterPro" id="IPR001089">
    <property type="entry name" value="Chemokine_CXC"/>
</dbReference>
<keyword evidence="5" id="KW-1015">Disulfide bond</keyword>
<keyword evidence="8" id="KW-1185">Reference proteome</keyword>
<dbReference type="GO" id="GO:0006955">
    <property type="term" value="P:immune response"/>
    <property type="evidence" value="ECO:0007669"/>
    <property type="project" value="InterPro"/>
</dbReference>
<comment type="similarity">
    <text evidence="2 6">Belongs to the intercrine alpha (chemokine CxC) family.</text>
</comment>